<dbReference type="PANTHER" id="PTHR31672:SF13">
    <property type="entry name" value="F-BOX PROTEIN CPR30-LIKE"/>
    <property type="match status" value="1"/>
</dbReference>
<sequence>MKNTSTTGLVSRRCQRRRCPRCGKRGRRIRELKACASPIKYKRYKRKSKRKEQKNSGDSGCNYYDDHDKKLDVNSSLDPEFGGGGGGGGEIVVLEILSRLPVKSLMRFKCVCKRWLFLIDKDPYFAHLHLSQAIRRPPSLLISLVKPVENPRDLIETDDYIVSECTMFFMTADLSLQGKGGAISAAAVHTTREIDTPLYKDRVLGPSNLWFGPQKNYNKSTGSREVQQQRLSCDGPDGGG</sequence>
<feature type="region of interest" description="Disordered" evidence="1">
    <location>
        <begin position="218"/>
        <end position="240"/>
    </location>
</feature>
<evidence type="ECO:0000256" key="1">
    <source>
        <dbReference type="SAM" id="MobiDB-lite"/>
    </source>
</evidence>
<proteinExistence type="predicted"/>
<protein>
    <recommendedName>
        <fullName evidence="2">F-box domain-containing protein</fullName>
    </recommendedName>
</protein>
<dbReference type="Proteomes" id="UP001202328">
    <property type="component" value="Unassembled WGS sequence"/>
</dbReference>
<dbReference type="AlphaFoldDB" id="A0AAD4SKP7"/>
<dbReference type="PANTHER" id="PTHR31672">
    <property type="entry name" value="BNACNNG10540D PROTEIN"/>
    <property type="match status" value="1"/>
</dbReference>
<comment type="caution">
    <text evidence="3">The sequence shown here is derived from an EMBL/GenBank/DDBJ whole genome shotgun (WGS) entry which is preliminary data.</text>
</comment>
<keyword evidence="4" id="KW-1185">Reference proteome</keyword>
<organism evidence="3 4">
    <name type="scientific">Papaver atlanticum</name>
    <dbReference type="NCBI Taxonomy" id="357466"/>
    <lineage>
        <taxon>Eukaryota</taxon>
        <taxon>Viridiplantae</taxon>
        <taxon>Streptophyta</taxon>
        <taxon>Embryophyta</taxon>
        <taxon>Tracheophyta</taxon>
        <taxon>Spermatophyta</taxon>
        <taxon>Magnoliopsida</taxon>
        <taxon>Ranunculales</taxon>
        <taxon>Papaveraceae</taxon>
        <taxon>Papaveroideae</taxon>
        <taxon>Papaver</taxon>
    </lineage>
</organism>
<dbReference type="Gene3D" id="1.20.1280.50">
    <property type="match status" value="1"/>
</dbReference>
<dbReference type="Pfam" id="PF00646">
    <property type="entry name" value="F-box"/>
    <property type="match status" value="1"/>
</dbReference>
<reference evidence="3" key="1">
    <citation type="submission" date="2022-04" db="EMBL/GenBank/DDBJ databases">
        <title>A functionally conserved STORR gene fusion in Papaver species that diverged 16.8 million years ago.</title>
        <authorList>
            <person name="Catania T."/>
        </authorList>
    </citation>
    <scope>NUCLEOTIDE SEQUENCE</scope>
    <source>
        <strain evidence="3">S-188037</strain>
    </source>
</reference>
<name>A0AAD4SKP7_9MAGN</name>
<evidence type="ECO:0000313" key="4">
    <source>
        <dbReference type="Proteomes" id="UP001202328"/>
    </source>
</evidence>
<dbReference type="InterPro" id="IPR036047">
    <property type="entry name" value="F-box-like_dom_sf"/>
</dbReference>
<dbReference type="SUPFAM" id="SSF81383">
    <property type="entry name" value="F-box domain"/>
    <property type="match status" value="1"/>
</dbReference>
<dbReference type="SMART" id="SM00256">
    <property type="entry name" value="FBOX"/>
    <property type="match status" value="1"/>
</dbReference>
<dbReference type="InterPro" id="IPR050796">
    <property type="entry name" value="SCF_F-box_component"/>
</dbReference>
<feature type="domain" description="F-box" evidence="2">
    <location>
        <begin position="92"/>
        <end position="127"/>
    </location>
</feature>
<gene>
    <name evidence="3" type="ORF">MKW98_029362</name>
</gene>
<dbReference type="EMBL" id="JAJJMB010010439">
    <property type="protein sequence ID" value="KAI3908812.1"/>
    <property type="molecule type" value="Genomic_DNA"/>
</dbReference>
<dbReference type="InterPro" id="IPR001810">
    <property type="entry name" value="F-box_dom"/>
</dbReference>
<evidence type="ECO:0000259" key="2">
    <source>
        <dbReference type="SMART" id="SM00256"/>
    </source>
</evidence>
<evidence type="ECO:0000313" key="3">
    <source>
        <dbReference type="EMBL" id="KAI3908812.1"/>
    </source>
</evidence>
<dbReference type="CDD" id="cd22157">
    <property type="entry name" value="F-box_AtFBW1-like"/>
    <property type="match status" value="1"/>
</dbReference>
<accession>A0AAD4SKP7</accession>
<feature type="region of interest" description="Disordered" evidence="1">
    <location>
        <begin position="44"/>
        <end position="63"/>
    </location>
</feature>
<feature type="compositionally biased region" description="Polar residues" evidence="1">
    <location>
        <begin position="218"/>
        <end position="231"/>
    </location>
</feature>